<feature type="domain" description="DNA methylase adenine-specific" evidence="8">
    <location>
        <begin position="343"/>
        <end position="490"/>
    </location>
</feature>
<name>I0EKM8_HELC0</name>
<dbReference type="GO" id="GO:0003677">
    <property type="term" value="F:DNA binding"/>
    <property type="evidence" value="ECO:0007669"/>
    <property type="project" value="InterPro"/>
</dbReference>
<evidence type="ECO:0000259" key="8">
    <source>
        <dbReference type="Pfam" id="PF02384"/>
    </source>
</evidence>
<keyword evidence="10" id="KW-1185">Reference proteome</keyword>
<sequence>MQILPFKLEDDINDYIKEELENLGLIKNKDFNIEGKMSDSLKNALKNASKTESKASFGRPDFSLEIYHAKGDKENIIPIVIENKLYSKFLKSLNSKDSTIKSDEKSIKDYAVNGALYYAKSILRDKDKYKECIAIGVAGDNRENIAIEVYYVFASGANAHKLTHVTNLHFLENQKSFDDFYKECTLTESEKALILFKTKIELSDTAKKLNRLMHNHNITAPQRVLYVSGMLLSMQEIKGVKEGLKPSDLKGELANTSRDSILVFNQIKEFLKAKGLNEDKRDLMLSSFKEIAKDPQRDNKTSLDKAISTQLTQHASITKQIFSFLYEFVHKPINESDNTGHLDIIGELYSEFLKYALGDGKELGIVLTPPYVTKMMSELLGVNANSYVMDLAAGSAGFLISSMVLMIENIEKTYGKNTSKAKEKIESMKKSQLLGVELNAEMFSLATTNMILRGDGSSLIIKGNTFETSQKIYEDFKPNILLLNPPFSYEENGMPFIKFGLDCMQKGGLGAIIIQDSAGSGQALKSNKEILKKHSLLASIKMPTDLFMPMAGVQTSIYIFKAHEAHDYERLVKFIDFRNDGFKRTKRGLNEISEPNKRYEEIIKIYKAGLKAEVSKELWGDLENIYIEDFIAKEEENKHAKDFNFEAHQKNETKPTLEDFKKTISDYLAYEVSLILKSQTPPKL</sequence>
<evidence type="ECO:0000256" key="7">
    <source>
        <dbReference type="ARBA" id="ARBA00047942"/>
    </source>
</evidence>
<dbReference type="PANTHER" id="PTHR42933:SF1">
    <property type="entry name" value="SITE-SPECIFIC DNA-METHYLTRANSFERASE (ADENINE-SPECIFIC)"/>
    <property type="match status" value="1"/>
</dbReference>
<feature type="domain" description="DNA methylase adenine-specific" evidence="8">
    <location>
        <begin position="495"/>
        <end position="616"/>
    </location>
</feature>
<dbReference type="HOGENOM" id="CLU_015410_1_0_7"/>
<dbReference type="AlphaFoldDB" id="I0EKM8"/>
<dbReference type="STRING" id="182217.HCW_01020"/>
<organism evidence="9 10">
    <name type="scientific">Helicobacter cetorum (strain ATCC BAA-429 / MIT 00-7128)</name>
    <dbReference type="NCBI Taxonomy" id="182217"/>
    <lineage>
        <taxon>Bacteria</taxon>
        <taxon>Pseudomonadati</taxon>
        <taxon>Campylobacterota</taxon>
        <taxon>Epsilonproteobacteria</taxon>
        <taxon>Campylobacterales</taxon>
        <taxon>Helicobacteraceae</taxon>
        <taxon>Helicobacter</taxon>
    </lineage>
</organism>
<dbReference type="PRINTS" id="PR00507">
    <property type="entry name" value="N12N6MTFRASE"/>
</dbReference>
<dbReference type="InterPro" id="IPR003356">
    <property type="entry name" value="DNA_methylase_A-5"/>
</dbReference>
<dbReference type="SUPFAM" id="SSF53335">
    <property type="entry name" value="S-adenosyl-L-methionine-dependent methyltransferases"/>
    <property type="match status" value="1"/>
</dbReference>
<evidence type="ECO:0000256" key="1">
    <source>
        <dbReference type="ARBA" id="ARBA00006594"/>
    </source>
</evidence>
<dbReference type="EC" id="2.1.1.72" evidence="2"/>
<protein>
    <recommendedName>
        <fullName evidence="2">site-specific DNA-methyltransferase (adenine-specific)</fullName>
        <ecNumber evidence="2">2.1.1.72</ecNumber>
    </recommendedName>
</protein>
<evidence type="ECO:0000256" key="4">
    <source>
        <dbReference type="ARBA" id="ARBA00022679"/>
    </source>
</evidence>
<comment type="catalytic activity">
    <reaction evidence="7">
        <text>a 2'-deoxyadenosine in DNA + S-adenosyl-L-methionine = an N(6)-methyl-2'-deoxyadenosine in DNA + S-adenosyl-L-homocysteine + H(+)</text>
        <dbReference type="Rhea" id="RHEA:15197"/>
        <dbReference type="Rhea" id="RHEA-COMP:12418"/>
        <dbReference type="Rhea" id="RHEA-COMP:12419"/>
        <dbReference type="ChEBI" id="CHEBI:15378"/>
        <dbReference type="ChEBI" id="CHEBI:57856"/>
        <dbReference type="ChEBI" id="CHEBI:59789"/>
        <dbReference type="ChEBI" id="CHEBI:90615"/>
        <dbReference type="ChEBI" id="CHEBI:90616"/>
        <dbReference type="EC" id="2.1.1.72"/>
    </reaction>
</comment>
<evidence type="ECO:0000256" key="6">
    <source>
        <dbReference type="ARBA" id="ARBA00022747"/>
    </source>
</evidence>
<dbReference type="PATRIC" id="fig|182217.3.peg.212"/>
<dbReference type="eggNOG" id="COG0286">
    <property type="taxonomic scope" value="Bacteria"/>
</dbReference>
<accession>I0EKM8</accession>
<dbReference type="GO" id="GO:0009307">
    <property type="term" value="P:DNA restriction-modification system"/>
    <property type="evidence" value="ECO:0007669"/>
    <property type="project" value="UniProtKB-KW"/>
</dbReference>
<keyword evidence="6" id="KW-0680">Restriction system</keyword>
<keyword evidence="4 9" id="KW-0808">Transferase</keyword>
<evidence type="ECO:0000313" key="10">
    <source>
        <dbReference type="Proteomes" id="UP000005010"/>
    </source>
</evidence>
<dbReference type="Gene3D" id="3.40.50.150">
    <property type="entry name" value="Vaccinia Virus protein VP39"/>
    <property type="match status" value="1"/>
</dbReference>
<evidence type="ECO:0000256" key="5">
    <source>
        <dbReference type="ARBA" id="ARBA00022691"/>
    </source>
</evidence>
<gene>
    <name evidence="9" type="ordered locus">HCW_01020</name>
</gene>
<keyword evidence="5" id="KW-0949">S-adenosyl-L-methionine</keyword>
<proteinExistence type="inferred from homology"/>
<dbReference type="KEGG" id="hce:HCW_01020"/>
<dbReference type="EMBL" id="CP003479">
    <property type="protein sequence ID" value="AFI03497.1"/>
    <property type="molecule type" value="Genomic_DNA"/>
</dbReference>
<dbReference type="PANTHER" id="PTHR42933">
    <property type="entry name" value="SLR6095 PROTEIN"/>
    <property type="match status" value="1"/>
</dbReference>
<evidence type="ECO:0000313" key="9">
    <source>
        <dbReference type="EMBL" id="AFI03497.1"/>
    </source>
</evidence>
<dbReference type="InterPro" id="IPR051537">
    <property type="entry name" value="DNA_Adenine_Mtase"/>
</dbReference>
<reference evidence="10" key="1">
    <citation type="submission" date="2012-04" db="EMBL/GenBank/DDBJ databases">
        <title>Complete genome sequence of Helicobacter cetorum strain MIT 00-7128.</title>
        <authorList>
            <person name="Kersulyte D."/>
            <person name="Berg D.E."/>
        </authorList>
    </citation>
    <scope>NUCLEOTIDE SEQUENCE [LARGE SCALE GENOMIC DNA]</scope>
    <source>
        <strain evidence="10">MIT 00-7128</strain>
    </source>
</reference>
<dbReference type="Pfam" id="PF02384">
    <property type="entry name" value="N6_Mtase"/>
    <property type="match status" value="2"/>
</dbReference>
<dbReference type="InterPro" id="IPR029063">
    <property type="entry name" value="SAM-dependent_MTases_sf"/>
</dbReference>
<evidence type="ECO:0000256" key="2">
    <source>
        <dbReference type="ARBA" id="ARBA00011900"/>
    </source>
</evidence>
<dbReference type="GO" id="GO:0009007">
    <property type="term" value="F:site-specific DNA-methyltransferase (adenine-specific) activity"/>
    <property type="evidence" value="ECO:0007669"/>
    <property type="project" value="UniProtKB-EC"/>
</dbReference>
<dbReference type="GO" id="GO:0032259">
    <property type="term" value="P:methylation"/>
    <property type="evidence" value="ECO:0007669"/>
    <property type="project" value="UniProtKB-KW"/>
</dbReference>
<dbReference type="Proteomes" id="UP000005010">
    <property type="component" value="Chromosome"/>
</dbReference>
<dbReference type="REBASE" id="47641">
    <property type="entry name" value="Hce7128ORF1020P"/>
</dbReference>
<evidence type="ECO:0000256" key="3">
    <source>
        <dbReference type="ARBA" id="ARBA00022603"/>
    </source>
</evidence>
<dbReference type="GO" id="GO:0008170">
    <property type="term" value="F:N-methyltransferase activity"/>
    <property type="evidence" value="ECO:0007669"/>
    <property type="project" value="InterPro"/>
</dbReference>
<comment type="similarity">
    <text evidence="1">Belongs to the N(4)/N(6)-methyltransferase family.</text>
</comment>
<keyword evidence="3 9" id="KW-0489">Methyltransferase</keyword>